<accession>A0A2U0SB26</accession>
<feature type="domain" description="Ice-binding protein C-terminal" evidence="2">
    <location>
        <begin position="186"/>
        <end position="210"/>
    </location>
</feature>
<dbReference type="InterPro" id="IPR013424">
    <property type="entry name" value="Ice-binding_C"/>
</dbReference>
<organism evidence="3 4">
    <name type="scientific">Sphingomonas pokkalii</name>
    <dbReference type="NCBI Taxonomy" id="2175090"/>
    <lineage>
        <taxon>Bacteria</taxon>
        <taxon>Pseudomonadati</taxon>
        <taxon>Pseudomonadota</taxon>
        <taxon>Alphaproteobacteria</taxon>
        <taxon>Sphingomonadales</taxon>
        <taxon>Sphingomonadaceae</taxon>
        <taxon>Sphingomonas</taxon>
    </lineage>
</organism>
<keyword evidence="1" id="KW-0732">Signal</keyword>
<protein>
    <recommendedName>
        <fullName evidence="2">Ice-binding protein C-terminal domain-containing protein</fullName>
    </recommendedName>
</protein>
<dbReference type="Proteomes" id="UP000245890">
    <property type="component" value="Unassembled WGS sequence"/>
</dbReference>
<dbReference type="AlphaFoldDB" id="A0A2U0SB26"/>
<evidence type="ECO:0000259" key="2">
    <source>
        <dbReference type="Pfam" id="PF07589"/>
    </source>
</evidence>
<dbReference type="RefSeq" id="WP_116467920.1">
    <property type="nucleotide sequence ID" value="NZ_QENQ01000001.1"/>
</dbReference>
<dbReference type="OrthoDB" id="7586184at2"/>
<keyword evidence="4" id="KW-1185">Reference proteome</keyword>
<proteinExistence type="predicted"/>
<reference evidence="3 4" key="1">
    <citation type="submission" date="2018-05" db="EMBL/GenBank/DDBJ databases">
        <title>Description of Sphingomonas pokkalii sp nov, isolated from the rhizosphere of saline tolerant pokkali rice and its draft genome analysis.</title>
        <authorList>
            <person name="Menon R."/>
            <person name="Kumari S."/>
            <person name="Rameshkumar N."/>
        </authorList>
    </citation>
    <scope>NUCLEOTIDE SEQUENCE [LARGE SCALE GENOMIC DNA]</scope>
    <source>
        <strain evidence="3 4">L3B27</strain>
    </source>
</reference>
<feature type="chain" id="PRO_5015781913" description="Ice-binding protein C-terminal domain-containing protein" evidence="1">
    <location>
        <begin position="22"/>
        <end position="221"/>
    </location>
</feature>
<evidence type="ECO:0000256" key="1">
    <source>
        <dbReference type="SAM" id="SignalP"/>
    </source>
</evidence>
<evidence type="ECO:0000313" key="4">
    <source>
        <dbReference type="Proteomes" id="UP000245890"/>
    </source>
</evidence>
<dbReference type="EMBL" id="QENQ01000001">
    <property type="protein sequence ID" value="PVX28471.1"/>
    <property type="molecule type" value="Genomic_DNA"/>
</dbReference>
<evidence type="ECO:0000313" key="3">
    <source>
        <dbReference type="EMBL" id="PVX28471.1"/>
    </source>
</evidence>
<comment type="caution">
    <text evidence="3">The sequence shown here is derived from an EMBL/GenBank/DDBJ whole genome shotgun (WGS) entry which is preliminary data.</text>
</comment>
<gene>
    <name evidence="3" type="ORF">DD559_03225</name>
</gene>
<name>A0A2U0SB26_9SPHN</name>
<dbReference type="NCBIfam" id="TIGR02595">
    <property type="entry name" value="PEP_CTERM"/>
    <property type="match status" value="1"/>
</dbReference>
<dbReference type="Pfam" id="PF07589">
    <property type="entry name" value="PEP-CTERM"/>
    <property type="match status" value="1"/>
</dbReference>
<sequence>MHFRMAAFALVLAWFSVPAGAQTFVNRDRISIPDNGITTSSIDVAGLLGRITGLSLTLDGVSHSYSQDLVFGLVAEDLQRGLVFWSGAGGANAVSNATVTFRDSASGLLPFPAFDLGPVTSGSYRASNWFSYGINGVTDVISFADFNGLDPNGRWTLLAFDTAAGDVGLVDRGWSLGFTTTGSGGAVPEPATWAMLIGGLALAGAALRRRRRPSMPVSCTA</sequence>
<feature type="signal peptide" evidence="1">
    <location>
        <begin position="1"/>
        <end position="21"/>
    </location>
</feature>
<dbReference type="NCBIfam" id="NF035944">
    <property type="entry name" value="PEPxxWA-CTERM"/>
    <property type="match status" value="1"/>
</dbReference>
<dbReference type="Gene3D" id="2.60.120.260">
    <property type="entry name" value="Galactose-binding domain-like"/>
    <property type="match status" value="1"/>
</dbReference>